<dbReference type="KEGG" id="glj:GKIL_1902"/>
<organism evidence="2 3">
    <name type="scientific">Gloeobacter kilaueensis (strain ATCC BAA-2537 / CCAP 1431/1 / ULC 316 / JS1)</name>
    <dbReference type="NCBI Taxonomy" id="1183438"/>
    <lineage>
        <taxon>Bacteria</taxon>
        <taxon>Bacillati</taxon>
        <taxon>Cyanobacteriota</taxon>
        <taxon>Cyanophyceae</taxon>
        <taxon>Gloeobacterales</taxon>
        <taxon>Gloeobacteraceae</taxon>
        <taxon>Gloeobacter</taxon>
    </lineage>
</organism>
<dbReference type="STRING" id="1183438.GKIL_1902"/>
<dbReference type="RefSeq" id="WP_023173273.1">
    <property type="nucleotide sequence ID" value="NC_022600.1"/>
</dbReference>
<evidence type="ECO:0000259" key="1">
    <source>
        <dbReference type="Pfam" id="PF16363"/>
    </source>
</evidence>
<dbReference type="AlphaFoldDB" id="U5QGX8"/>
<evidence type="ECO:0000313" key="2">
    <source>
        <dbReference type="EMBL" id="AGY58148.1"/>
    </source>
</evidence>
<dbReference type="Gene3D" id="3.40.50.720">
    <property type="entry name" value="NAD(P)-binding Rossmann-like Domain"/>
    <property type="match status" value="1"/>
</dbReference>
<name>U5QGX8_GLOK1</name>
<keyword evidence="3" id="KW-1185">Reference proteome</keyword>
<dbReference type="eggNOG" id="COG0451">
    <property type="taxonomic scope" value="Bacteria"/>
</dbReference>
<dbReference type="Gene3D" id="3.90.25.10">
    <property type="entry name" value="UDP-galactose 4-epimerase, domain 1"/>
    <property type="match status" value="1"/>
</dbReference>
<dbReference type="EMBL" id="CP003587">
    <property type="protein sequence ID" value="AGY58148.1"/>
    <property type="molecule type" value="Genomic_DNA"/>
</dbReference>
<dbReference type="PANTHER" id="PTHR43000">
    <property type="entry name" value="DTDP-D-GLUCOSE 4,6-DEHYDRATASE-RELATED"/>
    <property type="match status" value="1"/>
</dbReference>
<gene>
    <name evidence="2" type="ORF">GKIL_1902</name>
</gene>
<sequence length="340" mass="38164">MEGLGVDRFWRERSVFVTGCTGLLGSWLVEELLARGARVVGLVRDGVPRSRLVSTGLERQIVTVTGCVEDIALLQRVLNEYEVDTVFHLAAQTIVGVANRDPLATFEANIRGTWNLLEACRRTGTAGRIVVASSDKAYGDQAVLPYDEETALQGEHPYDVSKSCADLISRTYYVSYGLPVCITRCGNFYGGGDLNFNRLVPETIRSVLRGEPVAIRSDGSYIRDYFYVRDGALAYLHLAQQMDRSEVLGEAFNFSNELQLSVLEMVRRILTLMERDDLEVIILDQARNEIVHQYLSAHKARTLLGWSARYSLEAALSETIDWYRRYFARHDPSTLTLAPP</sequence>
<evidence type="ECO:0000313" key="3">
    <source>
        <dbReference type="Proteomes" id="UP000017396"/>
    </source>
</evidence>
<dbReference type="PATRIC" id="fig|1183438.3.peg.1862"/>
<dbReference type="Proteomes" id="UP000017396">
    <property type="component" value="Chromosome"/>
</dbReference>
<protein>
    <submittedName>
        <fullName evidence="2">CDP-glucose 4,6-dehydratase</fullName>
    </submittedName>
</protein>
<dbReference type="Pfam" id="PF16363">
    <property type="entry name" value="GDP_Man_Dehyd"/>
    <property type="match status" value="1"/>
</dbReference>
<feature type="domain" description="NAD(P)-binding" evidence="1">
    <location>
        <begin position="16"/>
        <end position="318"/>
    </location>
</feature>
<dbReference type="HOGENOM" id="CLU_007383_1_14_3"/>
<proteinExistence type="predicted"/>
<reference evidence="2 3" key="1">
    <citation type="journal article" date="2013" name="PLoS ONE">
        <title>Cultivation and Complete Genome Sequencing of Gloeobacter kilaueensis sp. nov., from a Lava Cave in Kilauea Caldera, Hawai'i.</title>
        <authorList>
            <person name="Saw J.H."/>
            <person name="Schatz M."/>
            <person name="Brown M.V."/>
            <person name="Kunkel D.D."/>
            <person name="Foster J.S."/>
            <person name="Shick H."/>
            <person name="Christensen S."/>
            <person name="Hou S."/>
            <person name="Wan X."/>
            <person name="Donachie S.P."/>
        </authorList>
    </citation>
    <scope>NUCLEOTIDE SEQUENCE [LARGE SCALE GENOMIC DNA]</scope>
    <source>
        <strain evidence="3">JS</strain>
    </source>
</reference>
<dbReference type="InterPro" id="IPR016040">
    <property type="entry name" value="NAD(P)-bd_dom"/>
</dbReference>
<accession>U5QGX8</accession>
<dbReference type="SUPFAM" id="SSF51735">
    <property type="entry name" value="NAD(P)-binding Rossmann-fold domains"/>
    <property type="match status" value="1"/>
</dbReference>
<dbReference type="InterPro" id="IPR036291">
    <property type="entry name" value="NAD(P)-bd_dom_sf"/>
</dbReference>